<protein>
    <submittedName>
        <fullName evidence="2">Uncharacterized protein</fullName>
    </submittedName>
</protein>
<comment type="caution">
    <text evidence="2">The sequence shown here is derived from an EMBL/GenBank/DDBJ whole genome shotgun (WGS) entry which is preliminary data.</text>
</comment>
<evidence type="ECO:0000313" key="2">
    <source>
        <dbReference type="EMBL" id="GBP09055.1"/>
    </source>
</evidence>
<accession>A0A4C1T4E8</accession>
<keyword evidence="3" id="KW-1185">Reference proteome</keyword>
<dbReference type="Proteomes" id="UP000299102">
    <property type="component" value="Unassembled WGS sequence"/>
</dbReference>
<organism evidence="2 3">
    <name type="scientific">Eumeta variegata</name>
    <name type="common">Bagworm moth</name>
    <name type="synonym">Eumeta japonica</name>
    <dbReference type="NCBI Taxonomy" id="151549"/>
    <lineage>
        <taxon>Eukaryota</taxon>
        <taxon>Metazoa</taxon>
        <taxon>Ecdysozoa</taxon>
        <taxon>Arthropoda</taxon>
        <taxon>Hexapoda</taxon>
        <taxon>Insecta</taxon>
        <taxon>Pterygota</taxon>
        <taxon>Neoptera</taxon>
        <taxon>Endopterygota</taxon>
        <taxon>Lepidoptera</taxon>
        <taxon>Glossata</taxon>
        <taxon>Ditrysia</taxon>
        <taxon>Tineoidea</taxon>
        <taxon>Psychidae</taxon>
        <taxon>Oiketicinae</taxon>
        <taxon>Eumeta</taxon>
    </lineage>
</organism>
<reference evidence="2 3" key="1">
    <citation type="journal article" date="2019" name="Commun. Biol.">
        <title>The bagworm genome reveals a unique fibroin gene that provides high tensile strength.</title>
        <authorList>
            <person name="Kono N."/>
            <person name="Nakamura H."/>
            <person name="Ohtoshi R."/>
            <person name="Tomita M."/>
            <person name="Numata K."/>
            <person name="Arakawa K."/>
        </authorList>
    </citation>
    <scope>NUCLEOTIDE SEQUENCE [LARGE SCALE GENOMIC DNA]</scope>
</reference>
<evidence type="ECO:0000313" key="3">
    <source>
        <dbReference type="Proteomes" id="UP000299102"/>
    </source>
</evidence>
<gene>
    <name evidence="2" type="ORF">EVAR_91839_1</name>
</gene>
<evidence type="ECO:0000256" key="1">
    <source>
        <dbReference type="SAM" id="MobiDB-lite"/>
    </source>
</evidence>
<proteinExistence type="predicted"/>
<dbReference type="EMBL" id="BGZK01012003">
    <property type="protein sequence ID" value="GBP09055.1"/>
    <property type="molecule type" value="Genomic_DNA"/>
</dbReference>
<sequence length="40" mass="4630">MPGDEMFAQEPENKGSRDIKKRSLDMHLSQLPVKSQYNSH</sequence>
<feature type="region of interest" description="Disordered" evidence="1">
    <location>
        <begin position="1"/>
        <end position="40"/>
    </location>
</feature>
<feature type="compositionally biased region" description="Basic and acidic residues" evidence="1">
    <location>
        <begin position="11"/>
        <end position="25"/>
    </location>
</feature>
<name>A0A4C1T4E8_EUMVA</name>
<feature type="non-terminal residue" evidence="2">
    <location>
        <position position="40"/>
    </location>
</feature>
<dbReference type="AlphaFoldDB" id="A0A4C1T4E8"/>